<dbReference type="Pfam" id="PF13377">
    <property type="entry name" value="Peripla_BP_3"/>
    <property type="match status" value="1"/>
</dbReference>
<dbReference type="GO" id="GO:0000976">
    <property type="term" value="F:transcription cis-regulatory region binding"/>
    <property type="evidence" value="ECO:0007669"/>
    <property type="project" value="TreeGrafter"/>
</dbReference>
<organism evidence="5 6">
    <name type="scientific">Marisediminitalea aggregata</name>
    <dbReference type="NCBI Taxonomy" id="634436"/>
    <lineage>
        <taxon>Bacteria</taxon>
        <taxon>Pseudomonadati</taxon>
        <taxon>Pseudomonadota</taxon>
        <taxon>Gammaproteobacteria</taxon>
        <taxon>Alteromonadales</taxon>
        <taxon>Alteromonadaceae</taxon>
        <taxon>Marisediminitalea</taxon>
    </lineage>
</organism>
<keyword evidence="3" id="KW-0804">Transcription</keyword>
<evidence type="ECO:0000256" key="2">
    <source>
        <dbReference type="ARBA" id="ARBA00023125"/>
    </source>
</evidence>
<evidence type="ECO:0000259" key="4">
    <source>
        <dbReference type="PROSITE" id="PS50932"/>
    </source>
</evidence>
<evidence type="ECO:0000313" key="6">
    <source>
        <dbReference type="Proteomes" id="UP000184520"/>
    </source>
</evidence>
<dbReference type="SMART" id="SM00354">
    <property type="entry name" value="HTH_LACI"/>
    <property type="match status" value="1"/>
</dbReference>
<feature type="domain" description="HTH lacI-type" evidence="4">
    <location>
        <begin position="7"/>
        <end position="61"/>
    </location>
</feature>
<dbReference type="PANTHER" id="PTHR30146:SF2">
    <property type="entry name" value="HTH-TYPE TRANSCRIPTIONAL REGULATOR GNTR"/>
    <property type="match status" value="1"/>
</dbReference>
<dbReference type="CDD" id="cd01575">
    <property type="entry name" value="PBP1_GntR"/>
    <property type="match status" value="1"/>
</dbReference>
<keyword evidence="2" id="KW-0238">DNA-binding</keyword>
<gene>
    <name evidence="5" type="ORF">SAMN05216361_3773</name>
</gene>
<evidence type="ECO:0000313" key="5">
    <source>
        <dbReference type="EMBL" id="SHH10033.1"/>
    </source>
</evidence>
<dbReference type="EMBL" id="FQWD01000006">
    <property type="protein sequence ID" value="SHH10033.1"/>
    <property type="molecule type" value="Genomic_DNA"/>
</dbReference>
<dbReference type="AlphaFoldDB" id="A0A1M5Q956"/>
<dbReference type="InterPro" id="IPR046335">
    <property type="entry name" value="LacI/GalR-like_sensor"/>
</dbReference>
<proteinExistence type="predicted"/>
<name>A0A1M5Q956_9ALTE</name>
<dbReference type="CDD" id="cd01392">
    <property type="entry name" value="HTH_LacI"/>
    <property type="match status" value="1"/>
</dbReference>
<dbReference type="Gene3D" id="1.10.260.40">
    <property type="entry name" value="lambda repressor-like DNA-binding domains"/>
    <property type="match status" value="1"/>
</dbReference>
<dbReference type="RefSeq" id="WP_073324714.1">
    <property type="nucleotide sequence ID" value="NZ_FQWD01000006.1"/>
</dbReference>
<dbReference type="Gene3D" id="3.40.50.2300">
    <property type="match status" value="2"/>
</dbReference>
<protein>
    <submittedName>
        <fullName evidence="5">LacI family transcriptional regulator, gluconate utilization system Gnt-I transcriptional repressor</fullName>
    </submittedName>
</protein>
<dbReference type="SUPFAM" id="SSF53822">
    <property type="entry name" value="Periplasmic binding protein-like I"/>
    <property type="match status" value="1"/>
</dbReference>
<dbReference type="SUPFAM" id="SSF47413">
    <property type="entry name" value="lambda repressor-like DNA-binding domains"/>
    <property type="match status" value="1"/>
</dbReference>
<reference evidence="6" key="1">
    <citation type="submission" date="2016-11" db="EMBL/GenBank/DDBJ databases">
        <authorList>
            <person name="Varghese N."/>
            <person name="Submissions S."/>
        </authorList>
    </citation>
    <scope>NUCLEOTIDE SEQUENCE [LARGE SCALE GENOMIC DNA]</scope>
    <source>
        <strain evidence="6">CGMCC 1.8995</strain>
    </source>
</reference>
<evidence type="ECO:0000256" key="3">
    <source>
        <dbReference type="ARBA" id="ARBA00023163"/>
    </source>
</evidence>
<dbReference type="PROSITE" id="PS50932">
    <property type="entry name" value="HTH_LACI_2"/>
    <property type="match status" value="1"/>
</dbReference>
<dbReference type="PANTHER" id="PTHR30146">
    <property type="entry name" value="LACI-RELATED TRANSCRIPTIONAL REPRESSOR"/>
    <property type="match status" value="1"/>
</dbReference>
<dbReference type="InterPro" id="IPR000843">
    <property type="entry name" value="HTH_LacI"/>
</dbReference>
<keyword evidence="1" id="KW-0805">Transcription regulation</keyword>
<dbReference type="Pfam" id="PF00356">
    <property type="entry name" value="LacI"/>
    <property type="match status" value="1"/>
</dbReference>
<dbReference type="GO" id="GO:0003700">
    <property type="term" value="F:DNA-binding transcription factor activity"/>
    <property type="evidence" value="ECO:0007669"/>
    <property type="project" value="TreeGrafter"/>
</dbReference>
<dbReference type="InterPro" id="IPR028082">
    <property type="entry name" value="Peripla_BP_I"/>
</dbReference>
<dbReference type="STRING" id="634436.SAMN05216361_3773"/>
<dbReference type="InterPro" id="IPR010982">
    <property type="entry name" value="Lambda_DNA-bd_dom_sf"/>
</dbReference>
<keyword evidence="6" id="KW-1185">Reference proteome</keyword>
<dbReference type="Proteomes" id="UP000184520">
    <property type="component" value="Unassembled WGS sequence"/>
</dbReference>
<accession>A0A1M5Q956</accession>
<dbReference type="OrthoDB" id="5681588at2"/>
<sequence>MNKKKTLTLQDIADELGITKMTVSRYFREPERVAKATRERIANIVETQGFVQNRAPALMSKAISKTIGVVIPSLSNQVFSSLVEGVESITQPAGFDILLAHTGYDPRVEERKVAMLLSYRVDGLILCETTHTPKTINMIKQSGIPVVEAMEIPDVPLDMAVGMDHRQASYETVSEMLKRGCRHVIYLAARLDNRTRLRQQGYEQAMWEAGLTPSSVATPFHSSFTQGQALMRQALDNYSRVDGVFCTNDDLAIGAMQYCMEKGIRIPADMAVVGFNALDIGQAMKPKLTSVVTPREEMGNKSAQLLIDAVNGKRSATSTYDLGYSLINGNSW</sequence>
<evidence type="ECO:0000256" key="1">
    <source>
        <dbReference type="ARBA" id="ARBA00023015"/>
    </source>
</evidence>